<keyword evidence="8" id="KW-1185">Reference proteome</keyword>
<evidence type="ECO:0000313" key="7">
    <source>
        <dbReference type="EMBL" id="TBN56341.1"/>
    </source>
</evidence>
<name>A0A4Q9GNP9_9MICO</name>
<feature type="transmembrane region" description="Helical" evidence="5">
    <location>
        <begin position="47"/>
        <end position="65"/>
    </location>
</feature>
<dbReference type="RefSeq" id="WP_130980451.1">
    <property type="nucleotide sequence ID" value="NZ_SISG01000001.1"/>
</dbReference>
<dbReference type="Gene3D" id="3.40.50.300">
    <property type="entry name" value="P-loop containing nucleotide triphosphate hydrolases"/>
    <property type="match status" value="3"/>
</dbReference>
<dbReference type="GO" id="GO:0003677">
    <property type="term" value="F:DNA binding"/>
    <property type="evidence" value="ECO:0007669"/>
    <property type="project" value="InterPro"/>
</dbReference>
<comment type="caution">
    <text evidence="7">The sequence shown here is derived from an EMBL/GenBank/DDBJ whole genome shotgun (WGS) entry which is preliminary data.</text>
</comment>
<evidence type="ECO:0000259" key="6">
    <source>
        <dbReference type="PROSITE" id="PS50901"/>
    </source>
</evidence>
<dbReference type="EMBL" id="SISG01000001">
    <property type="protein sequence ID" value="TBN56341.1"/>
    <property type="molecule type" value="Genomic_DNA"/>
</dbReference>
<dbReference type="PANTHER" id="PTHR22683">
    <property type="entry name" value="SPORULATION PROTEIN RELATED"/>
    <property type="match status" value="1"/>
</dbReference>
<dbReference type="InterPro" id="IPR050206">
    <property type="entry name" value="FtsK/SpoIIIE/SftA"/>
</dbReference>
<dbReference type="AlphaFoldDB" id="A0A4Q9GNP9"/>
<organism evidence="7 8">
    <name type="scientific">Glaciihabitans arcticus</name>
    <dbReference type="NCBI Taxonomy" id="2668039"/>
    <lineage>
        <taxon>Bacteria</taxon>
        <taxon>Bacillati</taxon>
        <taxon>Actinomycetota</taxon>
        <taxon>Actinomycetes</taxon>
        <taxon>Micrococcales</taxon>
        <taxon>Microbacteriaceae</taxon>
        <taxon>Glaciihabitans</taxon>
    </lineage>
</organism>
<keyword evidence="2 3" id="KW-0067">ATP-binding</keyword>
<feature type="binding site" evidence="3">
    <location>
        <begin position="350"/>
        <end position="357"/>
    </location>
    <ligand>
        <name>ATP</name>
        <dbReference type="ChEBI" id="CHEBI:30616"/>
    </ligand>
</feature>
<reference evidence="8" key="1">
    <citation type="submission" date="2019-02" db="EMBL/GenBank/DDBJ databases">
        <title>Glaciihabitans arcticus sp. nov., a psychrotolerant bacterium isolated from polar soil.</title>
        <authorList>
            <person name="Dahal R.H."/>
        </authorList>
    </citation>
    <scope>NUCLEOTIDE SEQUENCE [LARGE SCALE GENOMIC DNA]</scope>
    <source>
        <strain evidence="8">RP-3-7</strain>
    </source>
</reference>
<evidence type="ECO:0000256" key="5">
    <source>
        <dbReference type="SAM" id="Phobius"/>
    </source>
</evidence>
<evidence type="ECO:0000313" key="8">
    <source>
        <dbReference type="Proteomes" id="UP000294194"/>
    </source>
</evidence>
<dbReference type="Pfam" id="PF01580">
    <property type="entry name" value="FtsK_SpoIIIE"/>
    <property type="match status" value="1"/>
</dbReference>
<keyword evidence="5" id="KW-0812">Transmembrane</keyword>
<evidence type="ECO:0000256" key="4">
    <source>
        <dbReference type="SAM" id="MobiDB-lite"/>
    </source>
</evidence>
<feature type="compositionally biased region" description="Basic and acidic residues" evidence="4">
    <location>
        <begin position="92"/>
        <end position="111"/>
    </location>
</feature>
<evidence type="ECO:0000256" key="3">
    <source>
        <dbReference type="PROSITE-ProRule" id="PRU00289"/>
    </source>
</evidence>
<feature type="region of interest" description="Disordered" evidence="4">
    <location>
        <begin position="92"/>
        <end position="122"/>
    </location>
</feature>
<dbReference type="GO" id="GO:0005524">
    <property type="term" value="F:ATP binding"/>
    <property type="evidence" value="ECO:0007669"/>
    <property type="project" value="UniProtKB-UniRule"/>
</dbReference>
<keyword evidence="1 3" id="KW-0547">Nucleotide-binding</keyword>
<dbReference type="InterPro" id="IPR027417">
    <property type="entry name" value="P-loop_NTPase"/>
</dbReference>
<dbReference type="SUPFAM" id="SSF52540">
    <property type="entry name" value="P-loop containing nucleoside triphosphate hydrolases"/>
    <property type="match status" value="2"/>
</dbReference>
<dbReference type="Proteomes" id="UP000294194">
    <property type="component" value="Unassembled WGS sequence"/>
</dbReference>
<protein>
    <recommendedName>
        <fullName evidence="6">FtsK domain-containing protein</fullName>
    </recommendedName>
</protein>
<keyword evidence="5" id="KW-0472">Membrane</keyword>
<feature type="transmembrane region" description="Helical" evidence="5">
    <location>
        <begin position="21"/>
        <end position="41"/>
    </location>
</feature>
<dbReference type="PANTHER" id="PTHR22683:SF1">
    <property type="entry name" value="TYPE VII SECRETION SYSTEM PROTEIN ESSC"/>
    <property type="match status" value="1"/>
</dbReference>
<sequence>MTFESPPRIPAPTLPETSAPYTFPLVATLAPVALSGVAWWLTQSVLSLVFAALGPMIAIGSLLDARLQSRRRRGREGARFRRELESARAEVERAHGVERAQREAEHPREPPAPRWTELGDGPLPLRLGSGVVSSPVRLEGVPPASRSPSAEALQLEQLRRSSVELADAPVVADALGGIGVVGPQLAAVALARSLLLQLAARLSPAEWRLEARGGGWSWLEALPHEVQHGATAAEGAVLRWLSAERVITVSLGRERRELPGGLATIVDLAGEAIGNPERFSAEEARARAAELARLAAERGLLRSAVQIPDRVALDELIQPTTGLAAAIGRGNDGPVVVDLVRDGPHAIVGGTTGSGKSELLISWLLALADTRSPDQLTLLLVDFKGGAAFGALSALPHCVGLVTDLDDDTAERALESLAAELRYRERTLAEAGVRSIEQLPELPRLVIVVDEYAAVAQGHPHLNALFSDLAARGRSLGIHLILCTQRPSGVVRDAILANSGLRISLRVNNRSDSAAVIGVDDAALVPAAARGRALLSAHGEKPVAVQLALATPADVDSVLAAWRSRDWRPRRPWRNPLPARIALRELRSLAEPETESGPETAKGLESATVPGPVTGPGIPFGLADHPAEQAQPVARWNAPDHGHLLVIGAAASGRSTALDTIASGATGAVRLSAGSAEAAWDAVTTLLEQARGGVRARDVEHLRRDEQARLGGSAPTTLLIDDLDALLARLGEDHRAELVDRLCALLREGSASGIRIAIALQRTTGSLGSVAALAGSRLLLRLPDRQEHVLAGGTGETYRDRLPPGAGLWQGHRVQVAMGEPREPDARERIQRFDPAEHPMFAVVAARPDDTARRLVAAGVDPGSITRDGSALNPGQTTGLTVGAGERRVLLADSETWQSHWGAISTLRGRVPILFDGCSLADYRSLTRERELPPPLRTGTAQLWLLTPEGSVRRAELGI</sequence>
<evidence type="ECO:0000256" key="2">
    <source>
        <dbReference type="ARBA" id="ARBA00022840"/>
    </source>
</evidence>
<dbReference type="InterPro" id="IPR002543">
    <property type="entry name" value="FtsK_dom"/>
</dbReference>
<keyword evidence="5" id="KW-1133">Transmembrane helix</keyword>
<gene>
    <name evidence="7" type="ORF">EYE40_02425</name>
</gene>
<dbReference type="CDD" id="cd01127">
    <property type="entry name" value="TrwB_TraG_TraD_VirD4"/>
    <property type="match status" value="1"/>
</dbReference>
<accession>A0A4Q9GNP9</accession>
<evidence type="ECO:0000256" key="1">
    <source>
        <dbReference type="ARBA" id="ARBA00022741"/>
    </source>
</evidence>
<feature type="domain" description="FtsK" evidence="6">
    <location>
        <begin position="332"/>
        <end position="514"/>
    </location>
</feature>
<dbReference type="PROSITE" id="PS50901">
    <property type="entry name" value="FTSK"/>
    <property type="match status" value="1"/>
</dbReference>
<feature type="region of interest" description="Disordered" evidence="4">
    <location>
        <begin position="588"/>
        <end position="609"/>
    </location>
</feature>
<proteinExistence type="predicted"/>